<dbReference type="InterPro" id="IPR004101">
    <property type="entry name" value="Mur_ligase_C"/>
</dbReference>
<feature type="binding site" evidence="12">
    <location>
        <position position="30"/>
    </location>
    <ligand>
        <name>UDP-N-acetyl-alpha-D-muramoyl-L-alanyl-D-glutamate</name>
        <dbReference type="ChEBI" id="CHEBI:83900"/>
    </ligand>
</feature>
<comment type="caution">
    <text evidence="17">The sequence shown here is derived from an EMBL/GenBank/DDBJ whole genome shotgun (WGS) entry which is preliminary data.</text>
</comment>
<feature type="binding site" evidence="12">
    <location>
        <begin position="409"/>
        <end position="412"/>
    </location>
    <ligand>
        <name>meso-2,6-diaminopimelate</name>
        <dbReference type="ChEBI" id="CHEBI:57791"/>
    </ligand>
</feature>
<comment type="cofactor">
    <cofactor evidence="12">
        <name>Mg(2+)</name>
        <dbReference type="ChEBI" id="CHEBI:18420"/>
    </cofactor>
</comment>
<dbReference type="RefSeq" id="WP_377772865.1">
    <property type="nucleotide sequence ID" value="NZ_JBHUHO010000030.1"/>
</dbReference>
<feature type="binding site" evidence="12">
    <location>
        <position position="177"/>
    </location>
    <ligand>
        <name>UDP-N-acetyl-alpha-D-muramoyl-L-alanyl-D-glutamate</name>
        <dbReference type="ChEBI" id="CHEBI:83900"/>
    </ligand>
</feature>
<keyword evidence="8 12" id="KW-0133">Cell shape</keyword>
<keyword evidence="6 12" id="KW-0547">Nucleotide-binding</keyword>
<evidence type="ECO:0000256" key="4">
    <source>
        <dbReference type="ARBA" id="ARBA00022598"/>
    </source>
</evidence>
<comment type="PTM">
    <text evidence="12">Carboxylation is probably crucial for Mg(2+) binding and, consequently, for the gamma-phosphate positioning of ATP.</text>
</comment>
<dbReference type="Proteomes" id="UP001597362">
    <property type="component" value="Unassembled WGS sequence"/>
</dbReference>
<dbReference type="Gene3D" id="3.90.190.20">
    <property type="entry name" value="Mur ligase, C-terminal domain"/>
    <property type="match status" value="1"/>
</dbReference>
<comment type="function">
    <text evidence="12">Catalyzes the addition of meso-diaminopimelic acid to the nucleotide precursor UDP-N-acetylmuramoyl-L-alanyl-D-glutamate (UMAG) in the biosynthesis of bacterial cell-wall peptidoglycan.</text>
</comment>
<comment type="similarity">
    <text evidence="2 12">Belongs to the MurCDEF family. MurE subfamily.</text>
</comment>
<dbReference type="NCBIfam" id="TIGR01085">
    <property type="entry name" value="murE"/>
    <property type="match status" value="1"/>
</dbReference>
<evidence type="ECO:0000313" key="17">
    <source>
        <dbReference type="EMBL" id="MFD2116226.1"/>
    </source>
</evidence>
<keyword evidence="7 12" id="KW-0067">ATP-binding</keyword>
<comment type="catalytic activity">
    <reaction evidence="12">
        <text>UDP-N-acetyl-alpha-D-muramoyl-L-alanyl-D-glutamate + meso-2,6-diaminopimelate + ATP = UDP-N-acetyl-alpha-D-muramoyl-L-alanyl-gamma-D-glutamyl-meso-2,6-diaminopimelate + ADP + phosphate + H(+)</text>
        <dbReference type="Rhea" id="RHEA:23676"/>
        <dbReference type="ChEBI" id="CHEBI:15378"/>
        <dbReference type="ChEBI" id="CHEBI:30616"/>
        <dbReference type="ChEBI" id="CHEBI:43474"/>
        <dbReference type="ChEBI" id="CHEBI:57791"/>
        <dbReference type="ChEBI" id="CHEBI:83900"/>
        <dbReference type="ChEBI" id="CHEBI:83905"/>
        <dbReference type="ChEBI" id="CHEBI:456216"/>
        <dbReference type="EC" id="6.3.2.13"/>
    </reaction>
</comment>
<evidence type="ECO:0000256" key="1">
    <source>
        <dbReference type="ARBA" id="ARBA00004752"/>
    </source>
</evidence>
<keyword evidence="18" id="KW-1185">Reference proteome</keyword>
<feature type="binding site" evidence="12">
    <location>
        <position position="149"/>
    </location>
    <ligand>
        <name>UDP-N-acetyl-alpha-D-muramoyl-L-alanyl-D-glutamate</name>
        <dbReference type="ChEBI" id="CHEBI:83900"/>
    </ligand>
</feature>
<dbReference type="SUPFAM" id="SSF53623">
    <property type="entry name" value="MurD-like peptide ligases, catalytic domain"/>
    <property type="match status" value="1"/>
</dbReference>
<comment type="subcellular location">
    <subcellularLocation>
        <location evidence="12 13">Cytoplasm</location>
    </subcellularLocation>
</comment>
<dbReference type="InterPro" id="IPR035911">
    <property type="entry name" value="MurE/MurF_N"/>
</dbReference>
<dbReference type="SUPFAM" id="SSF63418">
    <property type="entry name" value="MurE/MurF N-terminal domain"/>
    <property type="match status" value="1"/>
</dbReference>
<evidence type="ECO:0000259" key="15">
    <source>
        <dbReference type="Pfam" id="PF02875"/>
    </source>
</evidence>
<feature type="binding site" evidence="12">
    <location>
        <position position="183"/>
    </location>
    <ligand>
        <name>UDP-N-acetyl-alpha-D-muramoyl-L-alanyl-D-glutamate</name>
        <dbReference type="ChEBI" id="CHEBI:83900"/>
    </ligand>
</feature>
<gene>
    <name evidence="12" type="primary">murE</name>
    <name evidence="17" type="ORF">ACFSJH_10880</name>
</gene>
<keyword evidence="11 12" id="KW-0961">Cell wall biogenesis/degradation</keyword>
<feature type="modified residue" description="N6-carboxylysine" evidence="12">
    <location>
        <position position="217"/>
    </location>
</feature>
<dbReference type="Gene3D" id="3.40.1390.10">
    <property type="entry name" value="MurE/MurF, N-terminal domain"/>
    <property type="match status" value="1"/>
</dbReference>
<name>A0ABW4YKN1_9BACL</name>
<keyword evidence="9 12" id="KW-0573">Peptidoglycan synthesis</keyword>
<feature type="short sequence motif" description="Meso-diaminopimelate recognition motif" evidence="12">
    <location>
        <begin position="409"/>
        <end position="412"/>
    </location>
</feature>
<dbReference type="EMBL" id="JBHUHO010000030">
    <property type="protein sequence ID" value="MFD2116226.1"/>
    <property type="molecule type" value="Genomic_DNA"/>
</dbReference>
<evidence type="ECO:0000313" key="18">
    <source>
        <dbReference type="Proteomes" id="UP001597362"/>
    </source>
</evidence>
<dbReference type="NCBIfam" id="NF001124">
    <property type="entry name" value="PRK00139.1-2"/>
    <property type="match status" value="1"/>
</dbReference>
<keyword evidence="3 12" id="KW-0963">Cytoplasm</keyword>
<dbReference type="InterPro" id="IPR018109">
    <property type="entry name" value="Folylpolyglutamate_synth_CS"/>
</dbReference>
<dbReference type="Pfam" id="PF08245">
    <property type="entry name" value="Mur_ligase_M"/>
    <property type="match status" value="1"/>
</dbReference>
<feature type="domain" description="Mur ligase C-terminal" evidence="15">
    <location>
        <begin position="336"/>
        <end position="466"/>
    </location>
</feature>
<dbReference type="PANTHER" id="PTHR23135:SF4">
    <property type="entry name" value="UDP-N-ACETYLMURAMOYL-L-ALANYL-D-GLUTAMATE--2,6-DIAMINOPIMELATE LIGASE MURE HOMOLOG, CHLOROPLASTIC"/>
    <property type="match status" value="1"/>
</dbReference>
<evidence type="ECO:0000256" key="12">
    <source>
        <dbReference type="HAMAP-Rule" id="MF_00208"/>
    </source>
</evidence>
<dbReference type="Gene3D" id="3.40.1190.10">
    <property type="entry name" value="Mur-like, catalytic domain"/>
    <property type="match status" value="1"/>
</dbReference>
<feature type="binding site" evidence="12">
    <location>
        <position position="468"/>
    </location>
    <ligand>
        <name>meso-2,6-diaminopimelate</name>
        <dbReference type="ChEBI" id="CHEBI:57791"/>
    </ligand>
</feature>
<evidence type="ECO:0000256" key="3">
    <source>
        <dbReference type="ARBA" id="ARBA00022490"/>
    </source>
</evidence>
<feature type="binding site" evidence="12">
    <location>
        <position position="464"/>
    </location>
    <ligand>
        <name>meso-2,6-diaminopimelate</name>
        <dbReference type="ChEBI" id="CHEBI:57791"/>
    </ligand>
</feature>
<evidence type="ECO:0000256" key="11">
    <source>
        <dbReference type="ARBA" id="ARBA00023316"/>
    </source>
</evidence>
<evidence type="ECO:0000256" key="2">
    <source>
        <dbReference type="ARBA" id="ARBA00005898"/>
    </source>
</evidence>
<evidence type="ECO:0000256" key="10">
    <source>
        <dbReference type="ARBA" id="ARBA00023306"/>
    </source>
</evidence>
<dbReference type="GO" id="GO:0008765">
    <property type="term" value="F:UDP-N-acetylmuramoylalanyl-D-glutamate-2,6-diaminopimelate ligase activity"/>
    <property type="evidence" value="ECO:0007669"/>
    <property type="project" value="UniProtKB-EC"/>
</dbReference>
<feature type="domain" description="Mur ligase N-terminal catalytic" evidence="14">
    <location>
        <begin position="23"/>
        <end position="72"/>
    </location>
</feature>
<feature type="binding site" evidence="12">
    <location>
        <begin position="108"/>
        <end position="114"/>
    </location>
    <ligand>
        <name>ATP</name>
        <dbReference type="ChEBI" id="CHEBI:30616"/>
    </ligand>
</feature>
<accession>A0ABW4YKN1</accession>
<dbReference type="HAMAP" id="MF_00208">
    <property type="entry name" value="MurE"/>
    <property type="match status" value="1"/>
</dbReference>
<dbReference type="PANTHER" id="PTHR23135">
    <property type="entry name" value="MUR LIGASE FAMILY MEMBER"/>
    <property type="match status" value="1"/>
</dbReference>
<dbReference type="InterPro" id="IPR005761">
    <property type="entry name" value="UDP-N-AcMur-Glu-dNH2Pim_ligase"/>
</dbReference>
<evidence type="ECO:0000256" key="5">
    <source>
        <dbReference type="ARBA" id="ARBA00022618"/>
    </source>
</evidence>
<proteinExistence type="inferred from homology"/>
<evidence type="ECO:0000256" key="8">
    <source>
        <dbReference type="ARBA" id="ARBA00022960"/>
    </source>
</evidence>
<evidence type="ECO:0000259" key="16">
    <source>
        <dbReference type="Pfam" id="PF08245"/>
    </source>
</evidence>
<keyword evidence="10 12" id="KW-0131">Cell cycle</keyword>
<sequence>MKCGELTKLLITARWFYESDVVITGMTNDSRKVVPGDLFVCLHGYRVDGHQFVQEAIEHGAVAIVTEKLLDITIPQLLVNDSVRAMAMIATYYYDYPLEKLSLIGVTGTNGKTTTTYLLERLLEFAEKRTGVIGTIEMRYADKKFPMLQTTPHSLELQHFFANMRDEQIDYCVMEVSSHALEQGRVLGCSFRTAIFTNLTQDHLDYHQTMSRYEAAKGLIFSRLGNRFYRDEQQRSYAVLNADDQVAKRYAASTAVEVVTYGIENKADVRATNIQISHHGSRFMLHSFRGSCLIELPLAGKFNIYNALAAITAALLENISLETIRDALADLCGVPGRVEKVESNQKFSVYIDYAHTPDGLQNVLYAVREITDGKLITVFGCGGERDRSKRPLMGKIAATLSDHVIVTSDNPRSEDPALIMKEIEQGIESLQLLHKQHQLISDRREAIKKAIEMAGPSDVVLIAGKGHETYQLIDGVSHPFDDRIVAKEAIRGL</sequence>
<evidence type="ECO:0000256" key="13">
    <source>
        <dbReference type="RuleBase" id="RU004135"/>
    </source>
</evidence>
<evidence type="ECO:0000256" key="7">
    <source>
        <dbReference type="ARBA" id="ARBA00022840"/>
    </source>
</evidence>
<dbReference type="Pfam" id="PF01225">
    <property type="entry name" value="Mur_ligase"/>
    <property type="match status" value="1"/>
</dbReference>
<evidence type="ECO:0000256" key="6">
    <source>
        <dbReference type="ARBA" id="ARBA00022741"/>
    </source>
</evidence>
<dbReference type="InterPro" id="IPR013221">
    <property type="entry name" value="Mur_ligase_cen"/>
</dbReference>
<protein>
    <recommendedName>
        <fullName evidence="12">UDP-N-acetylmuramoyl-L-alanyl-D-glutamate--2,6-diaminopimelate ligase</fullName>
        <ecNumber evidence="12">6.3.2.13</ecNumber>
    </recommendedName>
    <alternativeName>
        <fullName evidence="12">Meso-A2pm-adding enzyme</fullName>
    </alternativeName>
    <alternativeName>
        <fullName evidence="12">Meso-diaminopimelate-adding enzyme</fullName>
    </alternativeName>
    <alternativeName>
        <fullName evidence="12">UDP-MurNAc-L-Ala-D-Glu:meso-diaminopimelate ligase</fullName>
    </alternativeName>
    <alternativeName>
        <fullName evidence="12">UDP-MurNAc-tripeptide synthetase</fullName>
    </alternativeName>
    <alternativeName>
        <fullName evidence="12">UDP-N-acetylmuramyl-tripeptide synthetase</fullName>
    </alternativeName>
</protein>
<dbReference type="NCBIfam" id="NF001126">
    <property type="entry name" value="PRK00139.1-4"/>
    <property type="match status" value="1"/>
</dbReference>
<dbReference type="EC" id="6.3.2.13" evidence="12"/>
<evidence type="ECO:0000256" key="9">
    <source>
        <dbReference type="ARBA" id="ARBA00022984"/>
    </source>
</evidence>
<dbReference type="InterPro" id="IPR036565">
    <property type="entry name" value="Mur-like_cat_sf"/>
</dbReference>
<dbReference type="SUPFAM" id="SSF53244">
    <property type="entry name" value="MurD-like peptide ligases, peptide-binding domain"/>
    <property type="match status" value="1"/>
</dbReference>
<comment type="pathway">
    <text evidence="1 12 13">Cell wall biogenesis; peptidoglycan biosynthesis.</text>
</comment>
<dbReference type="Pfam" id="PF02875">
    <property type="entry name" value="Mur_ligase_C"/>
    <property type="match status" value="1"/>
</dbReference>
<keyword evidence="5 12" id="KW-0132">Cell division</keyword>
<feature type="binding site" evidence="12">
    <location>
        <position position="185"/>
    </location>
    <ligand>
        <name>UDP-N-acetyl-alpha-D-muramoyl-L-alanyl-D-glutamate</name>
        <dbReference type="ChEBI" id="CHEBI:83900"/>
    </ligand>
</feature>
<dbReference type="InterPro" id="IPR000713">
    <property type="entry name" value="Mur_ligase_N"/>
</dbReference>
<keyword evidence="12" id="KW-0460">Magnesium</keyword>
<evidence type="ECO:0000259" key="14">
    <source>
        <dbReference type="Pfam" id="PF01225"/>
    </source>
</evidence>
<feature type="binding site" evidence="12">
    <location>
        <begin position="150"/>
        <end position="151"/>
    </location>
    <ligand>
        <name>UDP-N-acetyl-alpha-D-muramoyl-L-alanyl-D-glutamate</name>
        <dbReference type="ChEBI" id="CHEBI:83900"/>
    </ligand>
</feature>
<reference evidence="18" key="1">
    <citation type="journal article" date="2019" name="Int. J. Syst. Evol. Microbiol.">
        <title>The Global Catalogue of Microorganisms (GCM) 10K type strain sequencing project: providing services to taxonomists for standard genome sequencing and annotation.</title>
        <authorList>
            <consortium name="The Broad Institute Genomics Platform"/>
            <consortium name="The Broad Institute Genome Sequencing Center for Infectious Disease"/>
            <person name="Wu L."/>
            <person name="Ma J."/>
        </authorList>
    </citation>
    <scope>NUCLEOTIDE SEQUENCE [LARGE SCALE GENOMIC DNA]</scope>
    <source>
        <strain evidence="18">GH52</strain>
    </source>
</reference>
<feature type="binding site" evidence="12">
    <location>
        <position position="385"/>
    </location>
    <ligand>
        <name>meso-2,6-diaminopimelate</name>
        <dbReference type="ChEBI" id="CHEBI:57791"/>
    </ligand>
</feature>
<organism evidence="17 18">
    <name type="scientific">Paenibacillus yanchengensis</name>
    <dbReference type="NCBI Taxonomy" id="2035833"/>
    <lineage>
        <taxon>Bacteria</taxon>
        <taxon>Bacillati</taxon>
        <taxon>Bacillota</taxon>
        <taxon>Bacilli</taxon>
        <taxon>Bacillales</taxon>
        <taxon>Paenibacillaceae</taxon>
        <taxon>Paenibacillus</taxon>
    </lineage>
</organism>
<comment type="caution">
    <text evidence="12">Lacks conserved residue(s) required for the propagation of feature annotation.</text>
</comment>
<dbReference type="InterPro" id="IPR036615">
    <property type="entry name" value="Mur_ligase_C_dom_sf"/>
</dbReference>
<dbReference type="PROSITE" id="PS01011">
    <property type="entry name" value="FOLYLPOLYGLU_SYNT_1"/>
    <property type="match status" value="1"/>
</dbReference>
<keyword evidence="4 12" id="KW-0436">Ligase</keyword>
<feature type="domain" description="Mur ligase central" evidence="16">
    <location>
        <begin position="106"/>
        <end position="314"/>
    </location>
</feature>